<dbReference type="GO" id="GO:0030246">
    <property type="term" value="F:carbohydrate binding"/>
    <property type="evidence" value="ECO:0007669"/>
    <property type="project" value="InterPro"/>
</dbReference>
<dbReference type="InterPro" id="IPR013780">
    <property type="entry name" value="Glyco_hydro_b"/>
</dbReference>
<dbReference type="InterPro" id="IPR029483">
    <property type="entry name" value="GH97_C"/>
</dbReference>
<dbReference type="Pfam" id="PF10566">
    <property type="entry name" value="Glyco_hydro_97"/>
    <property type="match status" value="1"/>
</dbReference>
<keyword evidence="5" id="KW-0326">Glycosidase</keyword>
<dbReference type="PANTHER" id="PTHR35803">
    <property type="entry name" value="GLUCAN 1,4-ALPHA-GLUCOSIDASE SUSB-RELATED"/>
    <property type="match status" value="1"/>
</dbReference>
<reference evidence="10 11" key="1">
    <citation type="submission" date="2019-03" db="EMBL/GenBank/DDBJ databases">
        <title>San Antonio Military Medical Center submission to MRSN (WRAIR), pending publication.</title>
        <authorList>
            <person name="Blyth D.M."/>
            <person name="Mccarthy S.L."/>
            <person name="Schall S.E."/>
            <person name="Stam J.A."/>
            <person name="Ong A.C."/>
            <person name="Mcgann P.T."/>
        </authorList>
    </citation>
    <scope>NUCLEOTIDE SEQUENCE [LARGE SCALE GENOMIC DNA]</scope>
    <source>
        <strain evidence="10 11">MRSN571793</strain>
    </source>
</reference>
<evidence type="ECO:0000256" key="5">
    <source>
        <dbReference type="ARBA" id="ARBA00023295"/>
    </source>
</evidence>
<dbReference type="STRING" id="1121485.GCA_000426485_01204"/>
<organism evidence="10 11">
    <name type="scientific">Dysgonomonas capnocytophagoides</name>
    <dbReference type="NCBI Taxonomy" id="45254"/>
    <lineage>
        <taxon>Bacteria</taxon>
        <taxon>Pseudomonadati</taxon>
        <taxon>Bacteroidota</taxon>
        <taxon>Bacteroidia</taxon>
        <taxon>Bacteroidales</taxon>
        <taxon>Dysgonomonadaceae</taxon>
        <taxon>Dysgonomonas</taxon>
    </lineage>
</organism>
<name>A0A4Y8L9Q9_9BACT</name>
<dbReference type="InterPro" id="IPR019563">
    <property type="entry name" value="GH97_catalytic"/>
</dbReference>
<keyword evidence="11" id="KW-1185">Reference proteome</keyword>
<keyword evidence="4" id="KW-0106">Calcium</keyword>
<feature type="domain" description="Glycosyl-hydrolase 97 C-terminal oligomerisation" evidence="9">
    <location>
        <begin position="557"/>
        <end position="644"/>
    </location>
</feature>
<dbReference type="Gene3D" id="3.20.20.70">
    <property type="entry name" value="Aldolase class I"/>
    <property type="match status" value="1"/>
</dbReference>
<evidence type="ECO:0000259" key="7">
    <source>
        <dbReference type="Pfam" id="PF10566"/>
    </source>
</evidence>
<feature type="chain" id="PRO_5021373623" evidence="6">
    <location>
        <begin position="20"/>
        <end position="646"/>
    </location>
</feature>
<evidence type="ECO:0000256" key="4">
    <source>
        <dbReference type="ARBA" id="ARBA00022837"/>
    </source>
</evidence>
<sequence>MRRVLFCASLLVYTCCLWAKDVQVNSPDGRLNLNVSIVNGEPSYSVAYDNKVLVEKSPLGLVTDGGDFSKSMNFVSTKESSIDEKYIMDRTKVASVHYIAKEVVYSMTNKNNVPISIVFRVSNNDVAFKYTIPQSGETACYVVEKEATGFKFSPQTTTFITPQASPMIGWKRTKPSYEEEYVPDEPVGTPSKYGEGYTFPALFHVGNDGWVLISETGVSSAYCASRLSDGTADGLYTIAYPNQKENNGIGSANPAISLPGETPWRTITVGNTLKPIVETTVPFDVVKPLYEPTQEYKYGRSTWSWIMWQDNSVNYEDQIKYIDLAAQMGYEYVLIDGLWETQIGYEKMPALFKYAQSKGVDVFLWYNSNGYWNDAPQGAKQRMHNSIVRKKEMQWLKSLGVKGLKVDFFGGDKQETMKLYEDILSDANDYGLMIIFHGCTLPRGWERMYPNYVGSEAVLASENLIFTQKSNDDEAYSACLHPFIRNSVGSMEFGPVLLNKRHNRNNDGGTIRRTSYTFQIATAVLYQNPVQMFAIAPNNLEDAPAAAIDFMKQVPTTWDETRFIDGYPGKFCVLARRHADKWYITAVNATGNTLKLKVNLPMFAEQEVKRYADDSDGKTTLDKIKIKKDGNTVLTITSNGGVVLTN</sequence>
<comment type="subunit">
    <text evidence="2">Monomer.</text>
</comment>
<dbReference type="PANTHER" id="PTHR35803:SF2">
    <property type="entry name" value="RETAINING ALPHA-GALACTOSIDASE"/>
    <property type="match status" value="1"/>
</dbReference>
<dbReference type="OrthoDB" id="1109141at2"/>
<evidence type="ECO:0000259" key="8">
    <source>
        <dbReference type="Pfam" id="PF14508"/>
    </source>
</evidence>
<dbReference type="Proteomes" id="UP000297861">
    <property type="component" value="Unassembled WGS sequence"/>
</dbReference>
<evidence type="ECO:0000256" key="1">
    <source>
        <dbReference type="ARBA" id="ARBA00001913"/>
    </source>
</evidence>
<dbReference type="InterPro" id="IPR029486">
    <property type="entry name" value="GH97_N"/>
</dbReference>
<comment type="caution">
    <text evidence="10">The sequence shown here is derived from an EMBL/GenBank/DDBJ whole genome shotgun (WGS) entry which is preliminary data.</text>
</comment>
<dbReference type="Gene3D" id="2.70.98.10">
    <property type="match status" value="1"/>
</dbReference>
<evidence type="ECO:0000256" key="2">
    <source>
        <dbReference type="ARBA" id="ARBA00011245"/>
    </source>
</evidence>
<evidence type="ECO:0000256" key="6">
    <source>
        <dbReference type="SAM" id="SignalP"/>
    </source>
</evidence>
<dbReference type="Gene3D" id="2.60.40.1180">
    <property type="entry name" value="Golgi alpha-mannosidase II"/>
    <property type="match status" value="1"/>
</dbReference>
<gene>
    <name evidence="10" type="ORF">E2605_06045</name>
</gene>
<keyword evidence="3 10" id="KW-0378">Hydrolase</keyword>
<dbReference type="InterPro" id="IPR014718">
    <property type="entry name" value="GH-type_carb-bd"/>
</dbReference>
<dbReference type="InterPro" id="IPR052720">
    <property type="entry name" value="Glycosyl_hydrolase_97"/>
</dbReference>
<comment type="cofactor">
    <cofactor evidence="1">
        <name>Ca(2+)</name>
        <dbReference type="ChEBI" id="CHEBI:29108"/>
    </cofactor>
</comment>
<dbReference type="AlphaFoldDB" id="A0A4Y8L9Q9"/>
<dbReference type="SUPFAM" id="SSF51445">
    <property type="entry name" value="(Trans)glycosidases"/>
    <property type="match status" value="1"/>
</dbReference>
<evidence type="ECO:0000313" key="11">
    <source>
        <dbReference type="Proteomes" id="UP000297861"/>
    </source>
</evidence>
<feature type="signal peptide" evidence="6">
    <location>
        <begin position="1"/>
        <end position="19"/>
    </location>
</feature>
<dbReference type="InterPro" id="IPR013785">
    <property type="entry name" value="Aldolase_TIM"/>
</dbReference>
<dbReference type="Pfam" id="PF14508">
    <property type="entry name" value="GH97_N"/>
    <property type="match status" value="1"/>
</dbReference>
<accession>A0A4Y8L9Q9</accession>
<evidence type="ECO:0000256" key="3">
    <source>
        <dbReference type="ARBA" id="ARBA00022801"/>
    </source>
</evidence>
<evidence type="ECO:0000313" key="10">
    <source>
        <dbReference type="EMBL" id="TFD97226.1"/>
    </source>
</evidence>
<feature type="domain" description="Glycosyl-hydrolase 97 N-terminal" evidence="8">
    <location>
        <begin position="24"/>
        <end position="288"/>
    </location>
</feature>
<dbReference type="RefSeq" id="WP_134435819.1">
    <property type="nucleotide sequence ID" value="NZ_SOML01000003.1"/>
</dbReference>
<protein>
    <submittedName>
        <fullName evidence="10">Glycoside hydrolase family 97 protein</fullName>
    </submittedName>
</protein>
<feature type="domain" description="Glycosyl-hydrolase 97 catalytic" evidence="7">
    <location>
        <begin position="305"/>
        <end position="458"/>
    </location>
</feature>
<proteinExistence type="predicted"/>
<dbReference type="InterPro" id="IPR017853">
    <property type="entry name" value="GH"/>
</dbReference>
<dbReference type="GO" id="GO:0016798">
    <property type="term" value="F:hydrolase activity, acting on glycosyl bonds"/>
    <property type="evidence" value="ECO:0007669"/>
    <property type="project" value="UniProtKB-KW"/>
</dbReference>
<dbReference type="Pfam" id="PF14509">
    <property type="entry name" value="GH97_C"/>
    <property type="match status" value="1"/>
</dbReference>
<keyword evidence="6" id="KW-0732">Signal</keyword>
<dbReference type="EMBL" id="SOML01000003">
    <property type="protein sequence ID" value="TFD97226.1"/>
    <property type="molecule type" value="Genomic_DNA"/>
</dbReference>
<evidence type="ECO:0000259" key="9">
    <source>
        <dbReference type="Pfam" id="PF14509"/>
    </source>
</evidence>